<keyword evidence="4" id="KW-0436">Ligase</keyword>
<dbReference type="InterPro" id="IPR000873">
    <property type="entry name" value="AMP-dep_synth/lig_dom"/>
</dbReference>
<dbReference type="RefSeq" id="WP_011600442.1">
    <property type="nucleotide sequence ID" value="NC_008271.1"/>
</dbReference>
<dbReference type="GO" id="GO:0004467">
    <property type="term" value="F:long-chain fatty acid-CoA ligase activity"/>
    <property type="evidence" value="ECO:0007669"/>
    <property type="project" value="UniProtKB-EC"/>
</dbReference>
<dbReference type="SUPFAM" id="SSF56801">
    <property type="entry name" value="Acetyl-CoA synthetase-like"/>
    <property type="match status" value="1"/>
</dbReference>
<evidence type="ECO:0000259" key="3">
    <source>
        <dbReference type="Pfam" id="PF13193"/>
    </source>
</evidence>
<dbReference type="Pfam" id="PF00501">
    <property type="entry name" value="AMP-binding"/>
    <property type="match status" value="1"/>
</dbReference>
<dbReference type="Pfam" id="PF13193">
    <property type="entry name" value="AMP-binding_C"/>
    <property type="match status" value="1"/>
</dbReference>
<evidence type="ECO:0000313" key="5">
    <source>
        <dbReference type="Proteomes" id="UP000008710"/>
    </source>
</evidence>
<dbReference type="NCBIfam" id="NF005676">
    <property type="entry name" value="PRK07470.1"/>
    <property type="match status" value="1"/>
</dbReference>
<dbReference type="AlphaFoldDB" id="Q0RV71"/>
<protein>
    <submittedName>
        <fullName evidence="4">Probable acid-CoA ligase</fullName>
        <ecNumber evidence="4">6.2.1.3</ecNumber>
    </submittedName>
</protein>
<evidence type="ECO:0000259" key="2">
    <source>
        <dbReference type="Pfam" id="PF00501"/>
    </source>
</evidence>
<dbReference type="PROSITE" id="PS00455">
    <property type="entry name" value="AMP_BINDING"/>
    <property type="match status" value="1"/>
</dbReference>
<reference evidence="5" key="1">
    <citation type="journal article" date="2006" name="Proc. Natl. Acad. Sci. U.S.A.">
        <title>The complete genome of Rhodococcus sp. RHA1 provides insights into a catabolic powerhouse.</title>
        <authorList>
            <person name="McLeod M.P."/>
            <person name="Warren R.L."/>
            <person name="Hsiao W.W.L."/>
            <person name="Araki N."/>
            <person name="Myhre M."/>
            <person name="Fernandes C."/>
            <person name="Miyazawa D."/>
            <person name="Wong W."/>
            <person name="Lillquist A.L."/>
            <person name="Wang D."/>
            <person name="Dosanjh M."/>
            <person name="Hara H."/>
            <person name="Petrescu A."/>
            <person name="Morin R.D."/>
            <person name="Yang G."/>
            <person name="Stott J.M."/>
            <person name="Schein J.E."/>
            <person name="Shin H."/>
            <person name="Smailus D."/>
            <person name="Siddiqui A.S."/>
            <person name="Marra M.A."/>
            <person name="Jones S.J.M."/>
            <person name="Holt R."/>
            <person name="Brinkman F.S.L."/>
            <person name="Miyauchi K."/>
            <person name="Fukuda M."/>
            <person name="Davies J.E."/>
            <person name="Mohn W.W."/>
            <person name="Eltis L.D."/>
        </authorList>
    </citation>
    <scope>NUCLEOTIDE SEQUENCE [LARGE SCALE GENOMIC DNA]</scope>
    <source>
        <strain evidence="5">RHA1</strain>
    </source>
</reference>
<organism evidence="4 5">
    <name type="scientific">Rhodococcus jostii (strain RHA1)</name>
    <dbReference type="NCBI Taxonomy" id="101510"/>
    <lineage>
        <taxon>Bacteria</taxon>
        <taxon>Bacillati</taxon>
        <taxon>Actinomycetota</taxon>
        <taxon>Actinomycetes</taxon>
        <taxon>Mycobacteriales</taxon>
        <taxon>Nocardiaceae</taxon>
        <taxon>Rhodococcus</taxon>
    </lineage>
</organism>
<feature type="domain" description="AMP-binding enzyme C-terminal" evidence="3">
    <location>
        <begin position="515"/>
        <end position="590"/>
    </location>
</feature>
<dbReference type="PANTHER" id="PTHR43767">
    <property type="entry name" value="LONG-CHAIN-FATTY-ACID--COA LIGASE"/>
    <property type="match status" value="1"/>
</dbReference>
<dbReference type="InterPro" id="IPR042099">
    <property type="entry name" value="ANL_N_sf"/>
</dbReference>
<accession>Q0RV71</accession>
<dbReference type="EMBL" id="CP000434">
    <property type="protein sequence ID" value="ABH00815.1"/>
    <property type="molecule type" value="Genomic_DNA"/>
</dbReference>
<evidence type="ECO:0000256" key="1">
    <source>
        <dbReference type="SAM" id="MobiDB-lite"/>
    </source>
</evidence>
<dbReference type="InterPro" id="IPR020845">
    <property type="entry name" value="AMP-binding_CS"/>
</dbReference>
<dbReference type="InterPro" id="IPR025110">
    <property type="entry name" value="AMP-bd_C"/>
</dbReference>
<geneLocation type="plasmid" evidence="4 5">
    <name>pRHL3</name>
</geneLocation>
<keyword evidence="4" id="KW-0614">Plasmid</keyword>
<name>Q0RV71_RHOJR</name>
<dbReference type="Gene3D" id="3.40.50.12780">
    <property type="entry name" value="N-terminal domain of ligase-like"/>
    <property type="match status" value="1"/>
</dbReference>
<feature type="domain" description="AMP-dependent synthetase/ligase" evidence="2">
    <location>
        <begin position="99"/>
        <end position="465"/>
    </location>
</feature>
<dbReference type="eggNOG" id="COG0318">
    <property type="taxonomic scope" value="Bacteria"/>
</dbReference>
<dbReference type="InterPro" id="IPR045851">
    <property type="entry name" value="AMP-bd_C_sf"/>
</dbReference>
<feature type="region of interest" description="Disordered" evidence="1">
    <location>
        <begin position="24"/>
        <end position="47"/>
    </location>
</feature>
<proteinExistence type="predicted"/>
<dbReference type="PANTHER" id="PTHR43767:SF1">
    <property type="entry name" value="NONRIBOSOMAL PEPTIDE SYNTHASE PES1 (EUROFUNG)-RELATED"/>
    <property type="match status" value="1"/>
</dbReference>
<sequence length="618" mass="67018">MNGEGGECGVGVGAVPCRRTHTSCCAPPESTDTPAHRRPSDVSGSGRRHLQCREILPALQVLRCALRQPEQLNQTNGRPARDAENMYRTRAINLSTYLRQTTARHGERCAMVEGTESITWSEFDSGVDALARELLDRGLCPGDPVLLHSPNRIQQVQSMYAVWRAGGILAPVNFRSSPAEVAGMAATARPRLMIGHGDYREHLRAVAATGLLELGQLVIDGAGGSDDVGAVVRRDGDRVDDARVSQDQPAWYFFTSGTSGNPKAAVLTHHTLGYIITNRLADLVPDTTQQDVSLVTAPLSHGAGTHLLCQVARGATSVLTLARPFDPSQVWKLVERHRVTNMFTVPAILKLLVESPEAENRDHSSLKYVLYAGAPITMQDRERARAVIGNKLVQFYGMAEVTGTMTVLTPAGHDVEPVDADGFGPAGYPRTGVELSIQDDRGNLLPAGQRGHICAAGLPVFAGYLNNDAANDEAFVDGWFRTGDIGYLNTRGCLYITGRASDMYISGGHNVYPREIEEQLSQHPAITEVAIVGVPDGKWGEIGVAVCVASDSIPPDADELAEWLSHRMARYKLPQRFVFWPELPVSPNGKVAKKTLRELLNSGMFDAERIPTVQSVPM</sequence>
<dbReference type="KEGG" id="rha:RHA1_ro11168"/>
<dbReference type="HOGENOM" id="CLU_000022_59_0_11"/>
<dbReference type="InterPro" id="IPR050237">
    <property type="entry name" value="ATP-dep_AMP-bd_enzyme"/>
</dbReference>
<dbReference type="Gene3D" id="3.30.300.30">
    <property type="match status" value="1"/>
</dbReference>
<dbReference type="EC" id="6.2.1.3" evidence="4"/>
<evidence type="ECO:0000313" key="4">
    <source>
        <dbReference type="EMBL" id="ABH00815.1"/>
    </source>
</evidence>
<dbReference type="Proteomes" id="UP000008710">
    <property type="component" value="Plasmid pRHL3"/>
</dbReference>
<gene>
    <name evidence="4" type="ordered locus">RHA1_ro11168</name>
</gene>